<sequence>MVALLLVFVINCAARPAKEISPATVQHLKVVEEKYEGEGKDEWLMKKTIDEAHLDYIYTQDQPNSNHDHP</sequence>
<reference evidence="1 2" key="2">
    <citation type="journal article" date="2022" name="Mol. Ecol. Resour.">
        <title>The genomes of chicory, endive, great burdock and yacon provide insights into Asteraceae paleo-polyploidization history and plant inulin production.</title>
        <authorList>
            <person name="Fan W."/>
            <person name="Wang S."/>
            <person name="Wang H."/>
            <person name="Wang A."/>
            <person name="Jiang F."/>
            <person name="Liu H."/>
            <person name="Zhao H."/>
            <person name="Xu D."/>
            <person name="Zhang Y."/>
        </authorList>
    </citation>
    <scope>NUCLEOTIDE SEQUENCE [LARGE SCALE GENOMIC DNA]</scope>
    <source>
        <strain evidence="2">cv. Niubang</strain>
    </source>
</reference>
<evidence type="ECO:0000313" key="1">
    <source>
        <dbReference type="EMBL" id="KAI3758480.1"/>
    </source>
</evidence>
<proteinExistence type="predicted"/>
<protein>
    <submittedName>
        <fullName evidence="1">Uncharacterized protein</fullName>
    </submittedName>
</protein>
<accession>A0ACB9EII8</accession>
<dbReference type="EMBL" id="CM042048">
    <property type="protein sequence ID" value="KAI3758480.1"/>
    <property type="molecule type" value="Genomic_DNA"/>
</dbReference>
<dbReference type="Proteomes" id="UP001055879">
    <property type="component" value="Linkage Group LG02"/>
</dbReference>
<keyword evidence="2" id="KW-1185">Reference proteome</keyword>
<comment type="caution">
    <text evidence="1">The sequence shown here is derived from an EMBL/GenBank/DDBJ whole genome shotgun (WGS) entry which is preliminary data.</text>
</comment>
<organism evidence="1 2">
    <name type="scientific">Arctium lappa</name>
    <name type="common">Greater burdock</name>
    <name type="synonym">Lappa major</name>
    <dbReference type="NCBI Taxonomy" id="4217"/>
    <lineage>
        <taxon>Eukaryota</taxon>
        <taxon>Viridiplantae</taxon>
        <taxon>Streptophyta</taxon>
        <taxon>Embryophyta</taxon>
        <taxon>Tracheophyta</taxon>
        <taxon>Spermatophyta</taxon>
        <taxon>Magnoliopsida</taxon>
        <taxon>eudicotyledons</taxon>
        <taxon>Gunneridae</taxon>
        <taxon>Pentapetalae</taxon>
        <taxon>asterids</taxon>
        <taxon>campanulids</taxon>
        <taxon>Asterales</taxon>
        <taxon>Asteraceae</taxon>
        <taxon>Carduoideae</taxon>
        <taxon>Cardueae</taxon>
        <taxon>Arctiinae</taxon>
        <taxon>Arctium</taxon>
    </lineage>
</organism>
<gene>
    <name evidence="1" type="ORF">L6452_06043</name>
</gene>
<reference evidence="2" key="1">
    <citation type="journal article" date="2022" name="Mol. Ecol. Resour.">
        <title>The genomes of chicory, endive, great burdock and yacon provide insights into Asteraceae palaeo-polyploidization history and plant inulin production.</title>
        <authorList>
            <person name="Fan W."/>
            <person name="Wang S."/>
            <person name="Wang H."/>
            <person name="Wang A."/>
            <person name="Jiang F."/>
            <person name="Liu H."/>
            <person name="Zhao H."/>
            <person name="Xu D."/>
            <person name="Zhang Y."/>
        </authorList>
    </citation>
    <scope>NUCLEOTIDE SEQUENCE [LARGE SCALE GENOMIC DNA]</scope>
    <source>
        <strain evidence="2">cv. Niubang</strain>
    </source>
</reference>
<name>A0ACB9EII8_ARCLA</name>
<evidence type="ECO:0000313" key="2">
    <source>
        <dbReference type="Proteomes" id="UP001055879"/>
    </source>
</evidence>